<sequence length="130" mass="15830">MINMESFEIDQPEFLLCEKPLKDYDSTGSFLTEDERSFALTVPDERTWVYHLLSESLIEFVLMNNREPYNFINKHKDFMYNEFRYTGVFVKNNCERLEFDENSVLDKAWEYLRSILKWEDEYYNGNENEN</sequence>
<proteinExistence type="predicted"/>
<evidence type="ECO:0000313" key="2">
    <source>
        <dbReference type="Proteomes" id="UP000321150"/>
    </source>
</evidence>
<organism evidence="1 2">
    <name type="scientific">Chryseobacterium lathyri</name>
    <dbReference type="NCBI Taxonomy" id="395933"/>
    <lineage>
        <taxon>Bacteria</taxon>
        <taxon>Pseudomonadati</taxon>
        <taxon>Bacteroidota</taxon>
        <taxon>Flavobacteriia</taxon>
        <taxon>Flavobacteriales</taxon>
        <taxon>Weeksellaceae</taxon>
        <taxon>Chryseobacterium group</taxon>
        <taxon>Chryseobacterium</taxon>
    </lineage>
</organism>
<name>A0A511Y7V7_9FLAO</name>
<reference evidence="1 2" key="1">
    <citation type="submission" date="2019-07" db="EMBL/GenBank/DDBJ databases">
        <title>Whole genome shotgun sequence of Chryseobacterium lathyri NBRC 105250.</title>
        <authorList>
            <person name="Hosoyama A."/>
            <person name="Uohara A."/>
            <person name="Ohji S."/>
            <person name="Ichikawa N."/>
        </authorList>
    </citation>
    <scope>NUCLEOTIDE SEQUENCE [LARGE SCALE GENOMIC DNA]</scope>
    <source>
        <strain evidence="1 2">NBRC 105250</strain>
    </source>
</reference>
<dbReference type="EMBL" id="BJYI01000004">
    <property type="protein sequence ID" value="GEN71272.1"/>
    <property type="molecule type" value="Genomic_DNA"/>
</dbReference>
<comment type="caution">
    <text evidence="1">The sequence shown here is derived from an EMBL/GenBank/DDBJ whole genome shotgun (WGS) entry which is preliminary data.</text>
</comment>
<evidence type="ECO:0000313" key="1">
    <source>
        <dbReference type="EMBL" id="GEN71272.1"/>
    </source>
</evidence>
<protein>
    <submittedName>
        <fullName evidence="1">Uncharacterized protein</fullName>
    </submittedName>
</protein>
<gene>
    <name evidence="1" type="ORF">CLA01_13440</name>
</gene>
<dbReference type="AlphaFoldDB" id="A0A511Y7V7"/>
<dbReference type="Proteomes" id="UP000321150">
    <property type="component" value="Unassembled WGS sequence"/>
</dbReference>
<accession>A0A511Y7V7</accession>